<feature type="domain" description="SH3b" evidence="1">
    <location>
        <begin position="108"/>
        <end position="170"/>
    </location>
</feature>
<dbReference type="SUPFAM" id="SSF55166">
    <property type="entry name" value="Hedgehog/DD-peptidase"/>
    <property type="match status" value="1"/>
</dbReference>
<dbReference type="InterPro" id="IPR052354">
    <property type="entry name" value="Cell_Wall_Dynamics_Protein"/>
</dbReference>
<sequence length="426" mass="47543">MFTKRIFIFLAALLLALMPLGYESFNLNGSSVVFAANESYQTTANLNLRTGAGTTYKVIMVIPKGKQVTLISKHGIWFKVSYSGKTGYVSSTYLKQLTSTSAAKTNPQTVKYATTDNLNMRTGAGTTYKVVTVIPKGKQVTLLSKHGTWYKVTYSGKTGFVSSAYLKQVTSTTTPKENPQTVKYATTDNLNLRTGAGTTYKVITIIPKGKEVTLISKHGTWYKVNYAGKTGYVNSQYLKLLTSDNPKLTVKNGITYVDGIIVVNKRYALPSTYNPGESKEARAAFNKMLTDAKKKNITFQVISGFRSYEYQKNLYNRYVKTYGEAEASRFSAKAGHSEHQTGLTFDIGGPNQAHWLTESFDKTAEGKWLAANAHRFGFIMRYPKGKESVTGYMYEPWHFRYVGVERATKIFNSGKTMEEYYGFLGQ</sequence>
<dbReference type="InterPro" id="IPR058193">
    <property type="entry name" value="VanY/YodJ_core_dom"/>
</dbReference>
<dbReference type="RefSeq" id="WP_213112587.1">
    <property type="nucleotide sequence ID" value="NZ_JAGYPJ010000001.1"/>
</dbReference>
<name>A0A942YN38_9BACI</name>
<evidence type="ECO:0000259" key="1">
    <source>
        <dbReference type="PROSITE" id="PS51781"/>
    </source>
</evidence>
<organism evidence="2 3">
    <name type="scientific">Lederbergia citrisecunda</name>
    <dbReference type="NCBI Taxonomy" id="2833583"/>
    <lineage>
        <taxon>Bacteria</taxon>
        <taxon>Bacillati</taxon>
        <taxon>Bacillota</taxon>
        <taxon>Bacilli</taxon>
        <taxon>Bacillales</taxon>
        <taxon>Bacillaceae</taxon>
        <taxon>Lederbergia</taxon>
    </lineage>
</organism>
<dbReference type="Gene3D" id="3.30.1380.10">
    <property type="match status" value="1"/>
</dbReference>
<comment type="caution">
    <text evidence="2">The sequence shown here is derived from an EMBL/GenBank/DDBJ whole genome shotgun (WGS) entry which is preliminary data.</text>
</comment>
<proteinExistence type="predicted"/>
<dbReference type="InterPro" id="IPR009045">
    <property type="entry name" value="Zn_M74/Hedgehog-like"/>
</dbReference>
<dbReference type="InterPro" id="IPR036028">
    <property type="entry name" value="SH3-like_dom_sf"/>
</dbReference>
<feature type="domain" description="SH3b" evidence="1">
    <location>
        <begin position="36"/>
        <end position="98"/>
    </location>
</feature>
<dbReference type="InterPro" id="IPR003709">
    <property type="entry name" value="VanY-like_core_dom"/>
</dbReference>
<gene>
    <name evidence="2" type="ORF">KHA93_21500</name>
</gene>
<dbReference type="GO" id="GO:0008233">
    <property type="term" value="F:peptidase activity"/>
    <property type="evidence" value="ECO:0007669"/>
    <property type="project" value="InterPro"/>
</dbReference>
<reference evidence="2 3" key="1">
    <citation type="submission" date="2021-05" db="EMBL/GenBank/DDBJ databases">
        <title>Novel Bacillus species.</title>
        <authorList>
            <person name="Liu G."/>
        </authorList>
    </citation>
    <scope>NUCLEOTIDE SEQUENCE [LARGE SCALE GENOMIC DNA]</scope>
    <source>
        <strain evidence="2 3">FJAT-49732</strain>
    </source>
</reference>
<dbReference type="Gene3D" id="2.30.30.40">
    <property type="entry name" value="SH3 Domains"/>
    <property type="match status" value="3"/>
</dbReference>
<dbReference type="AlphaFoldDB" id="A0A942YN38"/>
<dbReference type="PANTHER" id="PTHR34408:SF1">
    <property type="entry name" value="GLYCOSYL HYDROLASE FAMILY 19 DOMAIN-CONTAINING PROTEIN HI_1415"/>
    <property type="match status" value="1"/>
</dbReference>
<protein>
    <submittedName>
        <fullName evidence="2">SH3 domain-containing protein</fullName>
    </submittedName>
</protein>
<dbReference type="SUPFAM" id="SSF50044">
    <property type="entry name" value="SH3-domain"/>
    <property type="match status" value="1"/>
</dbReference>
<dbReference type="PANTHER" id="PTHR34408">
    <property type="entry name" value="FAMILY PROTEIN, PUTATIVE-RELATED"/>
    <property type="match status" value="1"/>
</dbReference>
<keyword evidence="3" id="KW-1185">Reference proteome</keyword>
<accession>A0A942YN38</accession>
<evidence type="ECO:0000313" key="3">
    <source>
        <dbReference type="Proteomes" id="UP000682713"/>
    </source>
</evidence>
<dbReference type="GO" id="GO:0006508">
    <property type="term" value="P:proteolysis"/>
    <property type="evidence" value="ECO:0007669"/>
    <property type="project" value="InterPro"/>
</dbReference>
<dbReference type="Pfam" id="PF08239">
    <property type="entry name" value="SH3_3"/>
    <property type="match status" value="3"/>
</dbReference>
<dbReference type="Pfam" id="PF02557">
    <property type="entry name" value="VanY"/>
    <property type="match status" value="1"/>
</dbReference>
<dbReference type="CDD" id="cd14852">
    <property type="entry name" value="LD-carboxypeptidase"/>
    <property type="match status" value="1"/>
</dbReference>
<dbReference type="EMBL" id="JAGYPJ010000001">
    <property type="protein sequence ID" value="MBS4202189.1"/>
    <property type="molecule type" value="Genomic_DNA"/>
</dbReference>
<feature type="domain" description="SH3b" evidence="1">
    <location>
        <begin position="180"/>
        <end position="242"/>
    </location>
</feature>
<dbReference type="SMART" id="SM00287">
    <property type="entry name" value="SH3b"/>
    <property type="match status" value="3"/>
</dbReference>
<dbReference type="InterPro" id="IPR003646">
    <property type="entry name" value="SH3-like_bac-type"/>
</dbReference>
<dbReference type="PROSITE" id="PS51781">
    <property type="entry name" value="SH3B"/>
    <property type="match status" value="3"/>
</dbReference>
<evidence type="ECO:0000313" key="2">
    <source>
        <dbReference type="EMBL" id="MBS4202189.1"/>
    </source>
</evidence>
<dbReference type="Proteomes" id="UP000682713">
    <property type="component" value="Unassembled WGS sequence"/>
</dbReference>